<accession>A0ACB8AWN9</accession>
<dbReference type="Proteomes" id="UP000790709">
    <property type="component" value="Unassembled WGS sequence"/>
</dbReference>
<name>A0ACB8AWN9_9AGAM</name>
<protein>
    <submittedName>
        <fullName evidence="1">Uncharacterized protein</fullName>
    </submittedName>
</protein>
<gene>
    <name evidence="1" type="ORF">BV22DRAFT_1135271</name>
</gene>
<evidence type="ECO:0000313" key="1">
    <source>
        <dbReference type="EMBL" id="KAH7917604.1"/>
    </source>
</evidence>
<comment type="caution">
    <text evidence="1">The sequence shown here is derived from an EMBL/GenBank/DDBJ whole genome shotgun (WGS) entry which is preliminary data.</text>
</comment>
<organism evidence="1 2">
    <name type="scientific">Leucogyrophana mollusca</name>
    <dbReference type="NCBI Taxonomy" id="85980"/>
    <lineage>
        <taxon>Eukaryota</taxon>
        <taxon>Fungi</taxon>
        <taxon>Dikarya</taxon>
        <taxon>Basidiomycota</taxon>
        <taxon>Agaricomycotina</taxon>
        <taxon>Agaricomycetes</taxon>
        <taxon>Agaricomycetidae</taxon>
        <taxon>Boletales</taxon>
        <taxon>Boletales incertae sedis</taxon>
        <taxon>Leucogyrophana</taxon>
    </lineage>
</organism>
<reference evidence="1" key="1">
    <citation type="journal article" date="2021" name="New Phytol.">
        <title>Evolutionary innovations through gain and loss of genes in the ectomycorrhizal Boletales.</title>
        <authorList>
            <person name="Wu G."/>
            <person name="Miyauchi S."/>
            <person name="Morin E."/>
            <person name="Kuo A."/>
            <person name="Drula E."/>
            <person name="Varga T."/>
            <person name="Kohler A."/>
            <person name="Feng B."/>
            <person name="Cao Y."/>
            <person name="Lipzen A."/>
            <person name="Daum C."/>
            <person name="Hundley H."/>
            <person name="Pangilinan J."/>
            <person name="Johnson J."/>
            <person name="Barry K."/>
            <person name="LaButti K."/>
            <person name="Ng V."/>
            <person name="Ahrendt S."/>
            <person name="Min B."/>
            <person name="Choi I.G."/>
            <person name="Park H."/>
            <person name="Plett J.M."/>
            <person name="Magnuson J."/>
            <person name="Spatafora J.W."/>
            <person name="Nagy L.G."/>
            <person name="Henrissat B."/>
            <person name="Grigoriev I.V."/>
            <person name="Yang Z.L."/>
            <person name="Xu J."/>
            <person name="Martin F.M."/>
        </authorList>
    </citation>
    <scope>NUCLEOTIDE SEQUENCE</scope>
    <source>
        <strain evidence="1">KUC20120723A-06</strain>
    </source>
</reference>
<evidence type="ECO:0000313" key="2">
    <source>
        <dbReference type="Proteomes" id="UP000790709"/>
    </source>
</evidence>
<keyword evidence="2" id="KW-1185">Reference proteome</keyword>
<sequence length="399" mass="44061">MSHPVQFDDDFIEELNERQPYGYQESVGGRHEGAHGSQISCNNFHLTAPPSNDDYTNYSVFAEDPPVFCEDDTSPLTAMADQEAIYLGGQSHPGAPPLGSGTLSNNVPSGSQDQKADSLFTFTIHPETITESATRPEPITDGNSDSHYFEERPGPELTEISMNQLSMIKKAAIDSVIRDAIIAPGIENHLFGTPAAALGVALNKTIIPHDILRDVKLHVKTGAYRTLFKLVDKMMEIKVMADRNNYQKAYEGKSNSPDRPYGYLLKNSDGSPTTKARIRTAVNDLLDLDAFLGSGMEYLQHNSLFTLLSRVFYGSKTGYCKAYKDAVKDSCPERGVLAVYEVLLNRKTGDYVNASTQVDVLSAFYDKIAAELAQRKLDPDFDTSWGKFLRSIPIKHFVG</sequence>
<proteinExistence type="predicted"/>
<dbReference type="EMBL" id="MU266995">
    <property type="protein sequence ID" value="KAH7917604.1"/>
    <property type="molecule type" value="Genomic_DNA"/>
</dbReference>